<gene>
    <name evidence="1" type="ORF">SAMN04487861_11530</name>
</gene>
<sequence>MAGRKLCVGEVPAGVMAEIFKILQRISYGEVVLVAQDGILVQVEWKEKLRIESFGCQRDEKVWSEKQCQHVAEHIRQEFCRLQYGRLVIVVKRGSVVQMERTEKQRFTGLDGEGI</sequence>
<accession>A0A1I3FI36</accession>
<proteinExistence type="predicted"/>
<organism evidence="1 2">
    <name type="scientific">Selenomonas ruminantium</name>
    <dbReference type="NCBI Taxonomy" id="971"/>
    <lineage>
        <taxon>Bacteria</taxon>
        <taxon>Bacillati</taxon>
        <taxon>Bacillota</taxon>
        <taxon>Negativicutes</taxon>
        <taxon>Selenomonadales</taxon>
        <taxon>Selenomonadaceae</taxon>
        <taxon>Selenomonas</taxon>
    </lineage>
</organism>
<dbReference type="AlphaFoldDB" id="A0A1I3FI36"/>
<dbReference type="InterPro" id="IPR018743">
    <property type="entry name" value="DUF2292"/>
</dbReference>
<dbReference type="Proteomes" id="UP000183639">
    <property type="component" value="Unassembled WGS sequence"/>
</dbReference>
<dbReference type="RefSeq" id="WP_075444129.1">
    <property type="nucleotide sequence ID" value="NZ_FOQK01000015.1"/>
</dbReference>
<evidence type="ECO:0000313" key="2">
    <source>
        <dbReference type="Proteomes" id="UP000183639"/>
    </source>
</evidence>
<evidence type="ECO:0000313" key="1">
    <source>
        <dbReference type="EMBL" id="SFI10908.1"/>
    </source>
</evidence>
<name>A0A1I3FI36_SELRU</name>
<dbReference type="EMBL" id="FOQK01000015">
    <property type="protein sequence ID" value="SFI10908.1"/>
    <property type="molecule type" value="Genomic_DNA"/>
</dbReference>
<dbReference type="Pfam" id="PF10055">
    <property type="entry name" value="DUF2292"/>
    <property type="match status" value="2"/>
</dbReference>
<reference evidence="1 2" key="1">
    <citation type="submission" date="2016-10" db="EMBL/GenBank/DDBJ databases">
        <authorList>
            <person name="de Groot N.N."/>
        </authorList>
    </citation>
    <scope>NUCLEOTIDE SEQUENCE [LARGE SCALE GENOMIC DNA]</scope>
    <source>
        <strain evidence="1 2">Z108</strain>
    </source>
</reference>
<protein>
    <submittedName>
        <fullName evidence="1">Uncharacterized small protein</fullName>
    </submittedName>
</protein>